<dbReference type="PROSITE" id="PS00108">
    <property type="entry name" value="PROTEIN_KINASE_ST"/>
    <property type="match status" value="1"/>
</dbReference>
<keyword evidence="16" id="KW-1185">Reference proteome</keyword>
<dbReference type="SUPFAM" id="SSF52402">
    <property type="entry name" value="Adenine nucleotide alpha hydrolases-like"/>
    <property type="match status" value="1"/>
</dbReference>
<dbReference type="InterPro" id="IPR003613">
    <property type="entry name" value="Ubox_domain"/>
</dbReference>
<dbReference type="CDD" id="cd16655">
    <property type="entry name" value="RING-Ubox_WDSUB1-like"/>
    <property type="match status" value="1"/>
</dbReference>
<dbReference type="InterPro" id="IPR013083">
    <property type="entry name" value="Znf_RING/FYVE/PHD"/>
</dbReference>
<feature type="domain" description="Protein kinase" evidence="13">
    <location>
        <begin position="399"/>
        <end position="681"/>
    </location>
</feature>
<evidence type="ECO:0000256" key="1">
    <source>
        <dbReference type="ARBA" id="ARBA00000900"/>
    </source>
</evidence>
<dbReference type="Gene3D" id="1.10.510.10">
    <property type="entry name" value="Transferase(Phosphotransferase) domain 1"/>
    <property type="match status" value="1"/>
</dbReference>
<proteinExistence type="predicted"/>
<dbReference type="InterPro" id="IPR017441">
    <property type="entry name" value="Protein_kinase_ATP_BS"/>
</dbReference>
<dbReference type="InterPro" id="IPR008271">
    <property type="entry name" value="Ser/Thr_kinase_AS"/>
</dbReference>
<evidence type="ECO:0000256" key="6">
    <source>
        <dbReference type="ARBA" id="ARBA00022679"/>
    </source>
</evidence>
<dbReference type="InterPro" id="IPR001245">
    <property type="entry name" value="Ser-Thr/Tyr_kinase_cat_dom"/>
</dbReference>
<dbReference type="GO" id="GO:0005524">
    <property type="term" value="F:ATP binding"/>
    <property type="evidence" value="ECO:0007669"/>
    <property type="project" value="UniProtKB-UniRule"/>
</dbReference>
<evidence type="ECO:0000256" key="2">
    <source>
        <dbReference type="ARBA" id="ARBA00003861"/>
    </source>
</evidence>
<comment type="caution">
    <text evidence="15">The sequence shown here is derived from an EMBL/GenBank/DDBJ whole genome shotgun (WGS) entry which is preliminary data.</text>
</comment>
<dbReference type="Pfam" id="PF07714">
    <property type="entry name" value="PK_Tyr_Ser-Thr"/>
    <property type="match status" value="1"/>
</dbReference>
<dbReference type="SMART" id="SM00504">
    <property type="entry name" value="Ubox"/>
    <property type="match status" value="1"/>
</dbReference>
<evidence type="ECO:0000259" key="13">
    <source>
        <dbReference type="PROSITE" id="PS50011"/>
    </source>
</evidence>
<feature type="region of interest" description="Disordered" evidence="12">
    <location>
        <begin position="195"/>
        <end position="248"/>
    </location>
</feature>
<accession>A0AAW1KD17</accession>
<dbReference type="Gene3D" id="3.30.40.10">
    <property type="entry name" value="Zinc/RING finger domain, C3HC4 (zinc finger)"/>
    <property type="match status" value="1"/>
</dbReference>
<keyword evidence="8" id="KW-0418">Kinase</keyword>
<evidence type="ECO:0000256" key="12">
    <source>
        <dbReference type="SAM" id="MobiDB-lite"/>
    </source>
</evidence>
<dbReference type="PANTHER" id="PTHR45647:SF65">
    <property type="entry name" value="U-BOX DOMAIN-CONTAINING PROTEIN KINASE FAMILY PROTEIN"/>
    <property type="match status" value="1"/>
</dbReference>
<dbReference type="InterPro" id="IPR014729">
    <property type="entry name" value="Rossmann-like_a/b/a_fold"/>
</dbReference>
<dbReference type="CDD" id="cd01989">
    <property type="entry name" value="USP_STK_Ubox_N"/>
    <property type="match status" value="1"/>
</dbReference>
<dbReference type="Gene3D" id="3.30.200.20">
    <property type="entry name" value="Phosphorylase Kinase, domain 1"/>
    <property type="match status" value="1"/>
</dbReference>
<comment type="catalytic activity">
    <reaction evidence="1">
        <text>S-ubiquitinyl-[E2 ubiquitin-conjugating enzyme]-L-cysteine + [acceptor protein]-L-lysine = [E2 ubiquitin-conjugating enzyme]-L-cysteine + N(6)-ubiquitinyl-[acceptor protein]-L-lysine.</text>
        <dbReference type="EC" id="2.3.2.27"/>
    </reaction>
</comment>
<dbReference type="SUPFAM" id="SSF56112">
    <property type="entry name" value="Protein kinase-like (PK-like)"/>
    <property type="match status" value="1"/>
</dbReference>
<feature type="compositionally biased region" description="Basic and acidic residues" evidence="12">
    <location>
        <begin position="223"/>
        <end position="237"/>
    </location>
</feature>
<dbReference type="SMART" id="SM00220">
    <property type="entry name" value="S_TKc"/>
    <property type="match status" value="1"/>
</dbReference>
<evidence type="ECO:0000256" key="3">
    <source>
        <dbReference type="ARBA" id="ARBA00004906"/>
    </source>
</evidence>
<sequence length="753" mass="84603">MATTVAVAVNVGGNGRGGGSKRAVRWAVQNLLRQANRFVLVHVMPTITHIPTPSGDRIPIKDVDENVAANYVKTVRERTQQIFQQYTTLSKLNGLEFETLILEYDNVAAALIGYVSQSGVQSLVMGSASRKPFWRKVKSRIPDMVLKCAANTSDVYVVYRRKLKKSLATSVTSNGVITGKNTSLEETYRNIQVETPSSETPLYSSSFSTDHLSSTTGVSSWSELRRTNSFPDRRGDSSTEDDFDETERTLVRKVSTPQAQTPFEQFVLHNEVEQLQAELDTTLALYNSACDNLIDTQKKVKILSSECVEEAEKIDAATQREGILRKIANEEKVKHLEAVKEVREAKDLLVKESKGRQRAEVIAQKESTERRRIVEELISNEKRARKYTPDEIKVATDCFSENKIIGEGGYGKVYRGVLDHTPVAIKVLQGDATHKKEEFLKEVEILSQLHHPNIVLLLGVCTELGCLVYEYMENGSLEEHIFCQNGRDPLPWFARFHIAFKIACGLAFLHSKKPNPIIHRDLKPGNILLGKHNVSKISDVGLAALLPEIVSDSVTMFGTSMLAGTLYYMDPEYQRTGTVRPKSDLYSFGIIVLQLLTGRHPNGLLLDMENAIANQSLENVLDNSVKDWPLAESEELTNLALQCCKLRCRDRPDLENVILPSLKRLADFADAGAKVEKHSMFAPSYYFCPILYEIMDDPHIAADGFTYERRAIEAWLEKNDESPVTKNKLEHFNLTPNMTLLAGIREWRSHQND</sequence>
<keyword evidence="7 11" id="KW-0547">Nucleotide-binding</keyword>
<keyword evidence="9" id="KW-0833">Ubl conjugation pathway</keyword>
<protein>
    <recommendedName>
        <fullName evidence="4">RING-type E3 ubiquitin transferase</fullName>
        <ecNumber evidence="4">2.3.2.27</ecNumber>
    </recommendedName>
</protein>
<dbReference type="InterPro" id="IPR000719">
    <property type="entry name" value="Prot_kinase_dom"/>
</dbReference>
<dbReference type="SUPFAM" id="SSF57850">
    <property type="entry name" value="RING/U-box"/>
    <property type="match status" value="1"/>
</dbReference>
<comment type="function">
    <text evidence="2">Functions as an E3 ubiquitin ligase.</text>
</comment>
<evidence type="ECO:0000256" key="4">
    <source>
        <dbReference type="ARBA" id="ARBA00012483"/>
    </source>
</evidence>
<evidence type="ECO:0000256" key="8">
    <source>
        <dbReference type="ARBA" id="ARBA00022777"/>
    </source>
</evidence>
<dbReference type="EMBL" id="JBDFQZ010000006">
    <property type="protein sequence ID" value="KAK9715712.1"/>
    <property type="molecule type" value="Genomic_DNA"/>
</dbReference>
<evidence type="ECO:0000256" key="10">
    <source>
        <dbReference type="ARBA" id="ARBA00022840"/>
    </source>
</evidence>
<keyword evidence="5" id="KW-0723">Serine/threonine-protein kinase</keyword>
<evidence type="ECO:0000256" key="11">
    <source>
        <dbReference type="PROSITE-ProRule" id="PRU10141"/>
    </source>
</evidence>
<feature type="compositionally biased region" description="Low complexity" evidence="12">
    <location>
        <begin position="204"/>
        <end position="216"/>
    </location>
</feature>
<feature type="binding site" evidence="11">
    <location>
        <position position="426"/>
    </location>
    <ligand>
        <name>ATP</name>
        <dbReference type="ChEBI" id="CHEBI:30616"/>
    </ligand>
</feature>
<dbReference type="PANTHER" id="PTHR45647">
    <property type="entry name" value="OS02G0152300 PROTEIN"/>
    <property type="match status" value="1"/>
</dbReference>
<dbReference type="PROSITE" id="PS00107">
    <property type="entry name" value="PROTEIN_KINASE_ATP"/>
    <property type="match status" value="1"/>
</dbReference>
<dbReference type="Proteomes" id="UP001443914">
    <property type="component" value="Unassembled WGS sequence"/>
</dbReference>
<dbReference type="InterPro" id="IPR011009">
    <property type="entry name" value="Kinase-like_dom_sf"/>
</dbReference>
<evidence type="ECO:0000313" key="16">
    <source>
        <dbReference type="Proteomes" id="UP001443914"/>
    </source>
</evidence>
<dbReference type="FunFam" id="3.30.200.20:FF:000162">
    <property type="entry name" value="Adenine nucleotide alpha hydrolase-like domain kinase"/>
    <property type="match status" value="1"/>
</dbReference>
<dbReference type="GO" id="GO:0004674">
    <property type="term" value="F:protein serine/threonine kinase activity"/>
    <property type="evidence" value="ECO:0007669"/>
    <property type="project" value="UniProtKB-KW"/>
</dbReference>
<evidence type="ECO:0000256" key="9">
    <source>
        <dbReference type="ARBA" id="ARBA00022786"/>
    </source>
</evidence>
<evidence type="ECO:0000256" key="5">
    <source>
        <dbReference type="ARBA" id="ARBA00022527"/>
    </source>
</evidence>
<dbReference type="PROSITE" id="PS50011">
    <property type="entry name" value="PROTEIN_KINASE_DOM"/>
    <property type="match status" value="1"/>
</dbReference>
<dbReference type="GO" id="GO:0016567">
    <property type="term" value="P:protein ubiquitination"/>
    <property type="evidence" value="ECO:0007669"/>
    <property type="project" value="InterPro"/>
</dbReference>
<evidence type="ECO:0000256" key="7">
    <source>
        <dbReference type="ARBA" id="ARBA00022741"/>
    </source>
</evidence>
<evidence type="ECO:0000259" key="14">
    <source>
        <dbReference type="PROSITE" id="PS51698"/>
    </source>
</evidence>
<dbReference type="PROSITE" id="PS51698">
    <property type="entry name" value="U_BOX"/>
    <property type="match status" value="1"/>
</dbReference>
<comment type="pathway">
    <text evidence="3">Protein modification; protein ubiquitination.</text>
</comment>
<dbReference type="Pfam" id="PF04564">
    <property type="entry name" value="U-box"/>
    <property type="match status" value="1"/>
</dbReference>
<dbReference type="GO" id="GO:0061630">
    <property type="term" value="F:ubiquitin protein ligase activity"/>
    <property type="evidence" value="ECO:0007669"/>
    <property type="project" value="UniProtKB-EC"/>
</dbReference>
<dbReference type="InterPro" id="IPR051348">
    <property type="entry name" value="U-box_ubiquitin_ligases"/>
</dbReference>
<feature type="domain" description="U-box" evidence="14">
    <location>
        <begin position="681"/>
        <end position="753"/>
    </location>
</feature>
<dbReference type="Gene3D" id="3.40.50.620">
    <property type="entry name" value="HUPs"/>
    <property type="match status" value="1"/>
</dbReference>
<keyword evidence="6" id="KW-0808">Transferase</keyword>
<reference evidence="15" key="1">
    <citation type="submission" date="2024-03" db="EMBL/GenBank/DDBJ databases">
        <title>WGS assembly of Saponaria officinalis var. Norfolk2.</title>
        <authorList>
            <person name="Jenkins J."/>
            <person name="Shu S."/>
            <person name="Grimwood J."/>
            <person name="Barry K."/>
            <person name="Goodstein D."/>
            <person name="Schmutz J."/>
            <person name="Leebens-Mack J."/>
            <person name="Osbourn A."/>
        </authorList>
    </citation>
    <scope>NUCLEOTIDE SEQUENCE [LARGE SCALE GENOMIC DNA]</scope>
    <source>
        <strain evidence="15">JIC</strain>
    </source>
</reference>
<keyword evidence="10 11" id="KW-0067">ATP-binding</keyword>
<name>A0AAW1KD17_SAPOF</name>
<dbReference type="AlphaFoldDB" id="A0AAW1KD17"/>
<evidence type="ECO:0000313" key="15">
    <source>
        <dbReference type="EMBL" id="KAK9715712.1"/>
    </source>
</evidence>
<gene>
    <name evidence="15" type="ORF">RND81_06G184500</name>
</gene>
<organism evidence="15 16">
    <name type="scientific">Saponaria officinalis</name>
    <name type="common">Common soapwort</name>
    <name type="synonym">Lychnis saponaria</name>
    <dbReference type="NCBI Taxonomy" id="3572"/>
    <lineage>
        <taxon>Eukaryota</taxon>
        <taxon>Viridiplantae</taxon>
        <taxon>Streptophyta</taxon>
        <taxon>Embryophyta</taxon>
        <taxon>Tracheophyta</taxon>
        <taxon>Spermatophyta</taxon>
        <taxon>Magnoliopsida</taxon>
        <taxon>eudicotyledons</taxon>
        <taxon>Gunneridae</taxon>
        <taxon>Pentapetalae</taxon>
        <taxon>Caryophyllales</taxon>
        <taxon>Caryophyllaceae</taxon>
        <taxon>Caryophylleae</taxon>
        <taxon>Saponaria</taxon>
    </lineage>
</organism>
<dbReference type="EC" id="2.3.2.27" evidence="4"/>